<dbReference type="SUPFAM" id="SSF48726">
    <property type="entry name" value="Immunoglobulin"/>
    <property type="match status" value="1"/>
</dbReference>
<proteinExistence type="predicted"/>
<protein>
    <recommendedName>
        <fullName evidence="4">Ig-like domain-containing protein</fullName>
    </recommendedName>
</protein>
<evidence type="ECO:0000313" key="5">
    <source>
        <dbReference type="Ensembl" id="ENSDCDP00010023762.1"/>
    </source>
</evidence>
<dbReference type="Ensembl" id="ENSDCDT00010029272.1">
    <property type="protein sequence ID" value="ENSDCDP00010023762.1"/>
    <property type="gene ID" value="ENSDCDG00010014961.1"/>
</dbReference>
<reference evidence="5" key="2">
    <citation type="submission" date="2025-08" db="UniProtKB">
        <authorList>
            <consortium name="Ensembl"/>
        </authorList>
    </citation>
    <scope>IDENTIFICATION</scope>
</reference>
<evidence type="ECO:0000256" key="2">
    <source>
        <dbReference type="ARBA" id="ARBA00023130"/>
    </source>
</evidence>
<organism evidence="5 6">
    <name type="scientific">Denticeps clupeoides</name>
    <name type="common">denticle herring</name>
    <dbReference type="NCBI Taxonomy" id="299321"/>
    <lineage>
        <taxon>Eukaryota</taxon>
        <taxon>Metazoa</taxon>
        <taxon>Chordata</taxon>
        <taxon>Craniata</taxon>
        <taxon>Vertebrata</taxon>
        <taxon>Euteleostomi</taxon>
        <taxon>Actinopterygii</taxon>
        <taxon>Neopterygii</taxon>
        <taxon>Teleostei</taxon>
        <taxon>Clupei</taxon>
        <taxon>Clupeiformes</taxon>
        <taxon>Denticipitoidei</taxon>
        <taxon>Denticipitidae</taxon>
        <taxon>Denticeps</taxon>
    </lineage>
</organism>
<dbReference type="SMART" id="SM00406">
    <property type="entry name" value="IGv"/>
    <property type="match status" value="1"/>
</dbReference>
<evidence type="ECO:0000256" key="3">
    <source>
        <dbReference type="ARBA" id="ARBA00043265"/>
    </source>
</evidence>
<name>A0AAY4BTB9_9TELE</name>
<evidence type="ECO:0000256" key="1">
    <source>
        <dbReference type="ARBA" id="ARBA00022859"/>
    </source>
</evidence>
<dbReference type="InterPro" id="IPR013783">
    <property type="entry name" value="Ig-like_fold"/>
</dbReference>
<feature type="domain" description="Ig-like" evidence="4">
    <location>
        <begin position="29"/>
        <end position="124"/>
    </location>
</feature>
<dbReference type="GO" id="GO:0002250">
    <property type="term" value="P:adaptive immune response"/>
    <property type="evidence" value="ECO:0007669"/>
    <property type="project" value="UniProtKB-KW"/>
</dbReference>
<reference evidence="5" key="3">
    <citation type="submission" date="2025-09" db="UniProtKB">
        <authorList>
            <consortium name="Ensembl"/>
        </authorList>
    </citation>
    <scope>IDENTIFICATION</scope>
</reference>
<dbReference type="GO" id="GO:0005576">
    <property type="term" value="C:extracellular region"/>
    <property type="evidence" value="ECO:0007669"/>
    <property type="project" value="UniProtKB-ARBA"/>
</dbReference>
<dbReference type="AlphaFoldDB" id="A0AAY4BTB9"/>
<reference evidence="5 6" key="1">
    <citation type="submission" date="2020-06" db="EMBL/GenBank/DDBJ databases">
        <authorList>
            <consortium name="Wellcome Sanger Institute Data Sharing"/>
        </authorList>
    </citation>
    <scope>NUCLEOTIDE SEQUENCE [LARGE SCALE GENOMIC DNA]</scope>
</reference>
<keyword evidence="2" id="KW-1064">Adaptive immunity</keyword>
<evidence type="ECO:0000259" key="4">
    <source>
        <dbReference type="PROSITE" id="PS50835"/>
    </source>
</evidence>
<dbReference type="GO" id="GO:0019814">
    <property type="term" value="C:immunoglobulin complex"/>
    <property type="evidence" value="ECO:0007669"/>
    <property type="project" value="UniProtKB-KW"/>
</dbReference>
<dbReference type="GeneTree" id="ENSGT01020000230358"/>
<dbReference type="InterPro" id="IPR007110">
    <property type="entry name" value="Ig-like_dom"/>
</dbReference>
<dbReference type="InterPro" id="IPR013106">
    <property type="entry name" value="Ig_V-set"/>
</dbReference>
<dbReference type="InterPro" id="IPR050199">
    <property type="entry name" value="IgHV"/>
</dbReference>
<keyword evidence="3" id="KW-1280">Immunoglobulin</keyword>
<dbReference type="PROSITE" id="PS50835">
    <property type="entry name" value="IG_LIKE"/>
    <property type="match status" value="1"/>
</dbReference>
<dbReference type="PANTHER" id="PTHR23266">
    <property type="entry name" value="IMMUNOGLOBULIN HEAVY CHAIN"/>
    <property type="match status" value="1"/>
</dbReference>
<evidence type="ECO:0000313" key="6">
    <source>
        <dbReference type="Proteomes" id="UP000694580"/>
    </source>
</evidence>
<sequence length="124" mass="13770">MQKDISCGHLDRKRLEVHSVRCNIELSQPRTATATPGGTFSITCKVSGYSVTDSSYATAWIRQPAGKTLEWITHRWGGGSLYQKESLKNKFGIFTDASSNSVTFKGQSVQTEDSAVYYCARRPQ</sequence>
<dbReference type="Proteomes" id="UP000694580">
    <property type="component" value="Chromosome 7"/>
</dbReference>
<accession>A0AAY4BTB9</accession>
<keyword evidence="6" id="KW-1185">Reference proteome</keyword>
<keyword evidence="1" id="KW-0391">Immunity</keyword>
<dbReference type="Gene3D" id="2.60.40.10">
    <property type="entry name" value="Immunoglobulins"/>
    <property type="match status" value="1"/>
</dbReference>
<dbReference type="Pfam" id="PF07686">
    <property type="entry name" value="V-set"/>
    <property type="match status" value="1"/>
</dbReference>
<dbReference type="InterPro" id="IPR036179">
    <property type="entry name" value="Ig-like_dom_sf"/>
</dbReference>